<dbReference type="SUPFAM" id="SSF56784">
    <property type="entry name" value="HAD-like"/>
    <property type="match status" value="1"/>
</dbReference>
<accession>A0A917DRJ9</accession>
<name>A0A917DRJ9_9BACL</name>
<evidence type="ECO:0000313" key="1">
    <source>
        <dbReference type="EMBL" id="GGD61980.1"/>
    </source>
</evidence>
<dbReference type="Gene3D" id="3.40.50.1000">
    <property type="entry name" value="HAD superfamily/HAD-like"/>
    <property type="match status" value="1"/>
</dbReference>
<gene>
    <name evidence="1" type="ORF">GCM10010911_19830</name>
</gene>
<proteinExistence type="predicted"/>
<protein>
    <recommendedName>
        <fullName evidence="3">HAD family hydrolase</fullName>
    </recommendedName>
</protein>
<dbReference type="InterPro" id="IPR041492">
    <property type="entry name" value="HAD_2"/>
</dbReference>
<reference evidence="1" key="1">
    <citation type="journal article" date="2014" name="Int. J. Syst. Evol. Microbiol.">
        <title>Complete genome sequence of Corynebacterium casei LMG S-19264T (=DSM 44701T), isolated from a smear-ripened cheese.</title>
        <authorList>
            <consortium name="US DOE Joint Genome Institute (JGI-PGF)"/>
            <person name="Walter F."/>
            <person name="Albersmeier A."/>
            <person name="Kalinowski J."/>
            <person name="Ruckert C."/>
        </authorList>
    </citation>
    <scope>NUCLEOTIDE SEQUENCE</scope>
    <source>
        <strain evidence="1">CGMCC 1.15178</strain>
    </source>
</reference>
<dbReference type="InterPro" id="IPR036412">
    <property type="entry name" value="HAD-like_sf"/>
</dbReference>
<evidence type="ECO:0000313" key="2">
    <source>
        <dbReference type="Proteomes" id="UP000612456"/>
    </source>
</evidence>
<dbReference type="GO" id="GO:0050308">
    <property type="term" value="F:sugar-phosphatase activity"/>
    <property type="evidence" value="ECO:0007669"/>
    <property type="project" value="TreeGrafter"/>
</dbReference>
<keyword evidence="2" id="KW-1185">Reference proteome</keyword>
<dbReference type="Pfam" id="PF13419">
    <property type="entry name" value="HAD_2"/>
    <property type="match status" value="1"/>
</dbReference>
<dbReference type="InterPro" id="IPR006439">
    <property type="entry name" value="HAD-SF_hydro_IA"/>
</dbReference>
<dbReference type="PANTHER" id="PTHR43481:SF4">
    <property type="entry name" value="GLYCEROL-1-PHOSPHATE PHOSPHOHYDROLASE 1-RELATED"/>
    <property type="match status" value="1"/>
</dbReference>
<evidence type="ECO:0008006" key="3">
    <source>
        <dbReference type="Google" id="ProtNLM"/>
    </source>
</evidence>
<dbReference type="Proteomes" id="UP000612456">
    <property type="component" value="Unassembled WGS sequence"/>
</dbReference>
<dbReference type="EMBL" id="BMHP01000001">
    <property type="protein sequence ID" value="GGD61980.1"/>
    <property type="molecule type" value="Genomic_DNA"/>
</dbReference>
<sequence>MRHGQIMLERVLRPGVEDYLNTAKQLGLKVGIASSSHLDWVQRFVDKFEIAGYFSCIRTADFVQKVKPDPELYLQALAVLELRPEEAICFEDSPNGAKAGHAAGLNVVIVPNVMTQGLTFGPHKLRLNSMAEKSLEEVIAIVTSK</sequence>
<dbReference type="PANTHER" id="PTHR43481">
    <property type="entry name" value="FRUCTOSE-1-PHOSPHATE PHOSPHATASE"/>
    <property type="match status" value="1"/>
</dbReference>
<dbReference type="AlphaFoldDB" id="A0A917DRJ9"/>
<organism evidence="1 2">
    <name type="scientific">Paenibacillus nasutitermitis</name>
    <dbReference type="NCBI Taxonomy" id="1652958"/>
    <lineage>
        <taxon>Bacteria</taxon>
        <taxon>Bacillati</taxon>
        <taxon>Bacillota</taxon>
        <taxon>Bacilli</taxon>
        <taxon>Bacillales</taxon>
        <taxon>Paenibacillaceae</taxon>
        <taxon>Paenibacillus</taxon>
    </lineage>
</organism>
<comment type="caution">
    <text evidence="1">The sequence shown here is derived from an EMBL/GenBank/DDBJ whole genome shotgun (WGS) entry which is preliminary data.</text>
</comment>
<dbReference type="InterPro" id="IPR023214">
    <property type="entry name" value="HAD_sf"/>
</dbReference>
<dbReference type="InterPro" id="IPR051806">
    <property type="entry name" value="HAD-like_SPP"/>
</dbReference>
<reference evidence="1" key="2">
    <citation type="submission" date="2020-09" db="EMBL/GenBank/DDBJ databases">
        <authorList>
            <person name="Sun Q."/>
            <person name="Zhou Y."/>
        </authorList>
    </citation>
    <scope>NUCLEOTIDE SEQUENCE</scope>
    <source>
        <strain evidence="1">CGMCC 1.15178</strain>
    </source>
</reference>
<dbReference type="NCBIfam" id="TIGR01509">
    <property type="entry name" value="HAD-SF-IA-v3"/>
    <property type="match status" value="1"/>
</dbReference>